<dbReference type="Proteomes" id="UP000598217">
    <property type="component" value="Unassembled WGS sequence"/>
</dbReference>
<comment type="caution">
    <text evidence="2">The sequence shown here is derived from an EMBL/GenBank/DDBJ whole genome shotgun (WGS) entry which is preliminary data.</text>
</comment>
<feature type="compositionally biased region" description="Basic and acidic residues" evidence="1">
    <location>
        <begin position="14"/>
        <end position="25"/>
    </location>
</feature>
<dbReference type="EMBL" id="JADBDY010000001">
    <property type="protein sequence ID" value="MBE1458364.1"/>
    <property type="molecule type" value="Genomic_DNA"/>
</dbReference>
<gene>
    <name evidence="2" type="ORF">H4W79_002578</name>
</gene>
<keyword evidence="3" id="KW-1185">Reference proteome</keyword>
<accession>A0ABR9HH65</accession>
<reference evidence="2 3" key="1">
    <citation type="submission" date="2020-10" db="EMBL/GenBank/DDBJ databases">
        <title>Sequencing the genomes of 1000 actinobacteria strains.</title>
        <authorList>
            <person name="Klenk H.-P."/>
        </authorList>
    </citation>
    <scope>NUCLEOTIDE SEQUENCE [LARGE SCALE GENOMIC DNA]</scope>
    <source>
        <strain evidence="2 3">DSM 45157</strain>
    </source>
</reference>
<protein>
    <recommendedName>
        <fullName evidence="4">Lipoprotein</fullName>
    </recommendedName>
</protein>
<name>A0ABR9HH65_9ACTN</name>
<sequence length="291" mass="32185">MALTSLLATSCAPGHEDRDAHARDVTPEEESLLEAAGQLLLRECMESRGFEYQVVSGDTVADFEEFRYVIDDPEWASEHGYGTELQREAVELRENDPNERYFESLSPERRAQALVAANGPSPVGLTATTPDGMELGRSDQGCQSQADRELYGDLASWFQARTTVDALPALRHQGVVNDPRYLEAVRPWADCMRAAGHDYATPADVRASLPPLQDPLPRQEEIGLALAEARCATDSGLAGTVAELDEQHDQELRERHRSALETQRRLQLDALPRARTVVGEAERTEGPEHRG</sequence>
<proteinExistence type="predicted"/>
<feature type="region of interest" description="Disordered" evidence="1">
    <location>
        <begin position="1"/>
        <end position="25"/>
    </location>
</feature>
<evidence type="ECO:0000313" key="2">
    <source>
        <dbReference type="EMBL" id="MBE1458364.1"/>
    </source>
</evidence>
<evidence type="ECO:0000313" key="3">
    <source>
        <dbReference type="Proteomes" id="UP000598217"/>
    </source>
</evidence>
<evidence type="ECO:0008006" key="4">
    <source>
        <dbReference type="Google" id="ProtNLM"/>
    </source>
</evidence>
<feature type="region of interest" description="Disordered" evidence="1">
    <location>
        <begin position="271"/>
        <end position="291"/>
    </location>
</feature>
<organism evidence="2 3">
    <name type="scientific">Nocardiopsis terrae</name>
    <dbReference type="NCBI Taxonomy" id="372655"/>
    <lineage>
        <taxon>Bacteria</taxon>
        <taxon>Bacillati</taxon>
        <taxon>Actinomycetota</taxon>
        <taxon>Actinomycetes</taxon>
        <taxon>Streptosporangiales</taxon>
        <taxon>Nocardiopsidaceae</taxon>
        <taxon>Nocardiopsis</taxon>
    </lineage>
</organism>
<evidence type="ECO:0000256" key="1">
    <source>
        <dbReference type="SAM" id="MobiDB-lite"/>
    </source>
</evidence>
<dbReference type="RefSeq" id="WP_225942432.1">
    <property type="nucleotide sequence ID" value="NZ_BMXJ01000003.1"/>
</dbReference>
<feature type="compositionally biased region" description="Basic and acidic residues" evidence="1">
    <location>
        <begin position="280"/>
        <end position="291"/>
    </location>
</feature>